<dbReference type="GO" id="GO:0004222">
    <property type="term" value="F:metalloendopeptidase activity"/>
    <property type="evidence" value="ECO:0007669"/>
    <property type="project" value="InterPro"/>
</dbReference>
<dbReference type="GO" id="GO:0006508">
    <property type="term" value="P:proteolysis"/>
    <property type="evidence" value="ECO:0007669"/>
    <property type="project" value="InterPro"/>
</dbReference>
<comment type="caution">
    <text evidence="3">The sequence shown here is derived from an EMBL/GenBank/DDBJ whole genome shotgun (WGS) entry which is preliminary data.</text>
</comment>
<dbReference type="InterPro" id="IPR000718">
    <property type="entry name" value="Peptidase_M13"/>
</dbReference>
<accession>A0A9J6CX76</accession>
<proteinExistence type="predicted"/>
<name>A0A9J6CX76_RHIMP</name>
<feature type="transmembrane region" description="Helical" evidence="2">
    <location>
        <begin position="108"/>
        <end position="132"/>
    </location>
</feature>
<organism evidence="3 4">
    <name type="scientific">Rhipicephalus microplus</name>
    <name type="common">Cattle tick</name>
    <name type="synonym">Boophilus microplus</name>
    <dbReference type="NCBI Taxonomy" id="6941"/>
    <lineage>
        <taxon>Eukaryota</taxon>
        <taxon>Metazoa</taxon>
        <taxon>Ecdysozoa</taxon>
        <taxon>Arthropoda</taxon>
        <taxon>Chelicerata</taxon>
        <taxon>Arachnida</taxon>
        <taxon>Acari</taxon>
        <taxon>Parasitiformes</taxon>
        <taxon>Ixodida</taxon>
        <taxon>Ixodoidea</taxon>
        <taxon>Ixodidae</taxon>
        <taxon>Rhipicephalinae</taxon>
        <taxon>Rhipicephalus</taxon>
        <taxon>Boophilus</taxon>
    </lineage>
</organism>
<keyword evidence="2" id="KW-1133">Transmembrane helix</keyword>
<dbReference type="PROSITE" id="PS51885">
    <property type="entry name" value="NEPRILYSIN"/>
    <property type="match status" value="1"/>
</dbReference>
<evidence type="ECO:0000313" key="3">
    <source>
        <dbReference type="EMBL" id="KAH7950635.1"/>
    </source>
</evidence>
<gene>
    <name evidence="3" type="ORF">HPB51_028336</name>
</gene>
<sequence>MPGRAITSSSSSSSSWNSGVVAFGGRRITRLARWPGFYRLELHELHKVRQMQAAARRAADAAARSDNTGCAMEPPAVPGPAPKNQERNGAKVELRRGNWYVNERLQTILSATAVLCSVALGVYLSSTIWIRIKYRGILHASKRKVYADNEDLPLFCCCDEMACQQYMAAIITSINMSQDPCKDFYGATLCRYHINHRGDEQTHADTLAPAMTAPEPSIVRMSIRDLTETAILPIPTGRRVLLFNEYLMWARRFSPYDVVEVENVGLLRTVVYILGLVVETQQALTLRLGLRVAHELGWMAHREIADVPLENDYFVFPLYHSDLPLAAIYGGAGHLIADEVLRGLFHEVMYNQSRSRSRVTCTTFEQHCTVRLATIPRGHQGTSGCPVCIQAGRRAGLEQCVCKVVEPCSGQTFFVASCYTLCSSDRYVDPLYGDPRRRCNEPVKKLPESAAAFRCNLPPTQS</sequence>
<dbReference type="VEuPathDB" id="VectorBase:LOC119168406"/>
<reference evidence="3" key="1">
    <citation type="journal article" date="2020" name="Cell">
        <title>Large-Scale Comparative Analyses of Tick Genomes Elucidate Their Genetic Diversity and Vector Capacities.</title>
        <authorList>
            <consortium name="Tick Genome and Microbiome Consortium (TIGMIC)"/>
            <person name="Jia N."/>
            <person name="Wang J."/>
            <person name="Shi W."/>
            <person name="Du L."/>
            <person name="Sun Y."/>
            <person name="Zhan W."/>
            <person name="Jiang J.F."/>
            <person name="Wang Q."/>
            <person name="Zhang B."/>
            <person name="Ji P."/>
            <person name="Bell-Sakyi L."/>
            <person name="Cui X.M."/>
            <person name="Yuan T.T."/>
            <person name="Jiang B.G."/>
            <person name="Yang W.F."/>
            <person name="Lam T.T."/>
            <person name="Chang Q.C."/>
            <person name="Ding S.J."/>
            <person name="Wang X.J."/>
            <person name="Zhu J.G."/>
            <person name="Ruan X.D."/>
            <person name="Zhao L."/>
            <person name="Wei J.T."/>
            <person name="Ye R.Z."/>
            <person name="Que T.C."/>
            <person name="Du C.H."/>
            <person name="Zhou Y.H."/>
            <person name="Cheng J.X."/>
            <person name="Dai P.F."/>
            <person name="Guo W.B."/>
            <person name="Han X.H."/>
            <person name="Huang E.J."/>
            <person name="Li L.F."/>
            <person name="Wei W."/>
            <person name="Gao Y.C."/>
            <person name="Liu J.Z."/>
            <person name="Shao H.Z."/>
            <person name="Wang X."/>
            <person name="Wang C.C."/>
            <person name="Yang T.C."/>
            <person name="Huo Q.B."/>
            <person name="Li W."/>
            <person name="Chen H.Y."/>
            <person name="Chen S.E."/>
            <person name="Zhou L.G."/>
            <person name="Ni X.B."/>
            <person name="Tian J.H."/>
            <person name="Sheng Y."/>
            <person name="Liu T."/>
            <person name="Pan Y.S."/>
            <person name="Xia L.Y."/>
            <person name="Li J."/>
            <person name="Zhao F."/>
            <person name="Cao W.C."/>
        </authorList>
    </citation>
    <scope>NUCLEOTIDE SEQUENCE</scope>
    <source>
        <strain evidence="3">Rmic-2018</strain>
    </source>
</reference>
<keyword evidence="2" id="KW-0812">Transmembrane</keyword>
<dbReference type="EMBL" id="JABSTU010005022">
    <property type="protein sequence ID" value="KAH7950635.1"/>
    <property type="molecule type" value="Genomic_DNA"/>
</dbReference>
<keyword evidence="4" id="KW-1185">Reference proteome</keyword>
<feature type="region of interest" description="Disordered" evidence="1">
    <location>
        <begin position="67"/>
        <end position="89"/>
    </location>
</feature>
<dbReference type="Proteomes" id="UP000821866">
    <property type="component" value="Unassembled WGS sequence"/>
</dbReference>
<protein>
    <submittedName>
        <fullName evidence="3">Uncharacterized protein</fullName>
    </submittedName>
</protein>
<reference evidence="3" key="2">
    <citation type="submission" date="2021-09" db="EMBL/GenBank/DDBJ databases">
        <authorList>
            <person name="Jia N."/>
            <person name="Wang J."/>
            <person name="Shi W."/>
            <person name="Du L."/>
            <person name="Sun Y."/>
            <person name="Zhan W."/>
            <person name="Jiang J."/>
            <person name="Wang Q."/>
            <person name="Zhang B."/>
            <person name="Ji P."/>
            <person name="Sakyi L.B."/>
            <person name="Cui X."/>
            <person name="Yuan T."/>
            <person name="Jiang B."/>
            <person name="Yang W."/>
            <person name="Lam T.T.-Y."/>
            <person name="Chang Q."/>
            <person name="Ding S."/>
            <person name="Wang X."/>
            <person name="Zhu J."/>
            <person name="Ruan X."/>
            <person name="Zhao L."/>
            <person name="Wei J."/>
            <person name="Que T."/>
            <person name="Du C."/>
            <person name="Cheng J."/>
            <person name="Dai P."/>
            <person name="Han X."/>
            <person name="Huang E."/>
            <person name="Gao Y."/>
            <person name="Liu J."/>
            <person name="Shao H."/>
            <person name="Ye R."/>
            <person name="Li L."/>
            <person name="Wei W."/>
            <person name="Wang X."/>
            <person name="Wang C."/>
            <person name="Huo Q."/>
            <person name="Li W."/>
            <person name="Guo W."/>
            <person name="Chen H."/>
            <person name="Chen S."/>
            <person name="Zhou L."/>
            <person name="Zhou L."/>
            <person name="Ni X."/>
            <person name="Tian J."/>
            <person name="Zhou Y."/>
            <person name="Sheng Y."/>
            <person name="Liu T."/>
            <person name="Pan Y."/>
            <person name="Xia L."/>
            <person name="Li J."/>
            <person name="Zhao F."/>
            <person name="Cao W."/>
        </authorList>
    </citation>
    <scope>NUCLEOTIDE SEQUENCE</scope>
    <source>
        <strain evidence="3">Rmic-2018</strain>
        <tissue evidence="3">Larvae</tissue>
    </source>
</reference>
<evidence type="ECO:0000313" key="4">
    <source>
        <dbReference type="Proteomes" id="UP000821866"/>
    </source>
</evidence>
<evidence type="ECO:0000256" key="2">
    <source>
        <dbReference type="SAM" id="Phobius"/>
    </source>
</evidence>
<keyword evidence="2" id="KW-0472">Membrane</keyword>
<evidence type="ECO:0000256" key="1">
    <source>
        <dbReference type="SAM" id="MobiDB-lite"/>
    </source>
</evidence>
<dbReference type="AlphaFoldDB" id="A0A9J6CX76"/>